<dbReference type="AlphaFoldDB" id="A0A9P9FFG1"/>
<sequence length="215" mass="23520">MTTKEDQSFPDEERVRLAVERPSQLMLGSVDGIESTCRCQRTTASCRDELTSDLVRDRAGIMVAIVEFRRQKLLVSFDYFDFVPLEPVVHLVPGPLLVAGRGRLGNDSGPRRVYWGGGAARRGRSSAAILGLDLPPQPRPHDVCLLAYNDGDVEEHIETVYTARHGRQMEIPPFCARAGNHYHRGHLPGGCSLSSQAQKCSASQSVGAFSVMAAS</sequence>
<accession>A0A9P9FFG1</accession>
<organism evidence="1 2">
    <name type="scientific">Dactylonectria estremocensis</name>
    <dbReference type="NCBI Taxonomy" id="1079267"/>
    <lineage>
        <taxon>Eukaryota</taxon>
        <taxon>Fungi</taxon>
        <taxon>Dikarya</taxon>
        <taxon>Ascomycota</taxon>
        <taxon>Pezizomycotina</taxon>
        <taxon>Sordariomycetes</taxon>
        <taxon>Hypocreomycetidae</taxon>
        <taxon>Hypocreales</taxon>
        <taxon>Nectriaceae</taxon>
        <taxon>Dactylonectria</taxon>
    </lineage>
</organism>
<gene>
    <name evidence="1" type="ORF">B0J13DRAFT_519934</name>
</gene>
<evidence type="ECO:0000313" key="1">
    <source>
        <dbReference type="EMBL" id="KAH7160528.1"/>
    </source>
</evidence>
<keyword evidence="2" id="KW-1185">Reference proteome</keyword>
<dbReference type="EMBL" id="JAGMUU010000002">
    <property type="protein sequence ID" value="KAH7160528.1"/>
    <property type="molecule type" value="Genomic_DNA"/>
</dbReference>
<protein>
    <submittedName>
        <fullName evidence="1">Uncharacterized protein</fullName>
    </submittedName>
</protein>
<proteinExistence type="predicted"/>
<name>A0A9P9FFG1_9HYPO</name>
<comment type="caution">
    <text evidence="1">The sequence shown here is derived from an EMBL/GenBank/DDBJ whole genome shotgun (WGS) entry which is preliminary data.</text>
</comment>
<reference evidence="1" key="1">
    <citation type="journal article" date="2021" name="Nat. Commun.">
        <title>Genetic determinants of endophytism in the Arabidopsis root mycobiome.</title>
        <authorList>
            <person name="Mesny F."/>
            <person name="Miyauchi S."/>
            <person name="Thiergart T."/>
            <person name="Pickel B."/>
            <person name="Atanasova L."/>
            <person name="Karlsson M."/>
            <person name="Huettel B."/>
            <person name="Barry K.W."/>
            <person name="Haridas S."/>
            <person name="Chen C."/>
            <person name="Bauer D."/>
            <person name="Andreopoulos W."/>
            <person name="Pangilinan J."/>
            <person name="LaButti K."/>
            <person name="Riley R."/>
            <person name="Lipzen A."/>
            <person name="Clum A."/>
            <person name="Drula E."/>
            <person name="Henrissat B."/>
            <person name="Kohler A."/>
            <person name="Grigoriev I.V."/>
            <person name="Martin F.M."/>
            <person name="Hacquard S."/>
        </authorList>
    </citation>
    <scope>NUCLEOTIDE SEQUENCE</scope>
    <source>
        <strain evidence="1">MPI-CAGE-AT-0021</strain>
    </source>
</reference>
<evidence type="ECO:0000313" key="2">
    <source>
        <dbReference type="Proteomes" id="UP000717696"/>
    </source>
</evidence>
<dbReference type="Proteomes" id="UP000717696">
    <property type="component" value="Unassembled WGS sequence"/>
</dbReference>